<keyword evidence="2" id="KW-1185">Reference proteome</keyword>
<dbReference type="Proteomes" id="UP001366060">
    <property type="component" value="Unassembled WGS sequence"/>
</dbReference>
<accession>A0ABU9H7H8</accession>
<protein>
    <submittedName>
        <fullName evidence="1">Heme-binding protein</fullName>
    </submittedName>
</protein>
<dbReference type="InterPro" id="IPR006917">
    <property type="entry name" value="SOUL_heme-bd"/>
</dbReference>
<proteinExistence type="predicted"/>
<evidence type="ECO:0000313" key="2">
    <source>
        <dbReference type="Proteomes" id="UP001366060"/>
    </source>
</evidence>
<sequence length="194" mass="21979">MTLSSGGAMATEEAKYELVHQEGDFQVRQYAPHIVAETLVDSEFEDAGSEAFQRLFKYISGNNSTKQNINMTAPVRQEAGGEKIEMTSPVGQQSVNGRWAVSFMMPASSSYEALPTPNNSEVVLKQVPERFIASIEYSGLWSEKAYKENKNELQMWISKNGYKVIGEPIWARYNDPFTLWFLRRNEVLIPIENP</sequence>
<dbReference type="PANTHER" id="PTHR11220:SF1">
    <property type="entry name" value="HEME-BINDING PROTEIN 2"/>
    <property type="match status" value="1"/>
</dbReference>
<reference evidence="1 2" key="1">
    <citation type="submission" date="2024-02" db="EMBL/GenBank/DDBJ databases">
        <title>Bacteria isolated from the canopy kelp, Nereocystis luetkeana.</title>
        <authorList>
            <person name="Pfister C.A."/>
            <person name="Younker I.T."/>
            <person name="Light S.H."/>
        </authorList>
    </citation>
    <scope>NUCLEOTIDE SEQUENCE [LARGE SCALE GENOMIC DNA]</scope>
    <source>
        <strain evidence="1 2">TI.2.07</strain>
    </source>
</reference>
<organism evidence="1 2">
    <name type="scientific">Psychromonas arctica</name>
    <dbReference type="NCBI Taxonomy" id="168275"/>
    <lineage>
        <taxon>Bacteria</taxon>
        <taxon>Pseudomonadati</taxon>
        <taxon>Pseudomonadota</taxon>
        <taxon>Gammaproteobacteria</taxon>
        <taxon>Alteromonadales</taxon>
        <taxon>Psychromonadaceae</taxon>
        <taxon>Psychromonas</taxon>
    </lineage>
</organism>
<dbReference type="RefSeq" id="WP_341626576.1">
    <property type="nucleotide sequence ID" value="NZ_JBAKBA010000002.1"/>
</dbReference>
<dbReference type="SUPFAM" id="SSF55136">
    <property type="entry name" value="Probable bacterial effector-binding domain"/>
    <property type="match status" value="1"/>
</dbReference>
<evidence type="ECO:0000313" key="1">
    <source>
        <dbReference type="EMBL" id="MEL0657825.1"/>
    </source>
</evidence>
<name>A0ABU9H7H8_9GAMM</name>
<dbReference type="Gene3D" id="3.20.80.10">
    <property type="entry name" value="Regulatory factor, effector binding domain"/>
    <property type="match status" value="1"/>
</dbReference>
<dbReference type="PANTHER" id="PTHR11220">
    <property type="entry name" value="HEME-BINDING PROTEIN-RELATED"/>
    <property type="match status" value="1"/>
</dbReference>
<comment type="caution">
    <text evidence="1">The sequence shown here is derived from an EMBL/GenBank/DDBJ whole genome shotgun (WGS) entry which is preliminary data.</text>
</comment>
<dbReference type="InterPro" id="IPR011256">
    <property type="entry name" value="Reg_factor_effector_dom_sf"/>
</dbReference>
<dbReference type="EMBL" id="JBAKBA010000002">
    <property type="protein sequence ID" value="MEL0657825.1"/>
    <property type="molecule type" value="Genomic_DNA"/>
</dbReference>
<gene>
    <name evidence="1" type="ORF">V6255_01635</name>
</gene>
<dbReference type="Pfam" id="PF04832">
    <property type="entry name" value="SOUL"/>
    <property type="match status" value="1"/>
</dbReference>